<feature type="region of interest" description="Disordered" evidence="1">
    <location>
        <begin position="13"/>
        <end position="32"/>
    </location>
</feature>
<accession>A0A378YMW7</accession>
<evidence type="ECO:0000313" key="3">
    <source>
        <dbReference type="EMBL" id="VVE69589.1"/>
    </source>
</evidence>
<sequence length="32" mass="3468">MYLTDFPMSVVSYSAEKSGGPDDVDEREDVGA</sequence>
<gene>
    <name evidence="2" type="ORF">NCTC13160_02129</name>
    <name evidence="3" type="ORF">PPN31119_03322</name>
</gene>
<reference evidence="2 4" key="1">
    <citation type="submission" date="2018-06" db="EMBL/GenBank/DDBJ databases">
        <authorList>
            <consortium name="Pathogen Informatics"/>
            <person name="Doyle S."/>
        </authorList>
    </citation>
    <scope>NUCLEOTIDE SEQUENCE [LARGE SCALE GENOMIC DNA]</scope>
    <source>
        <strain evidence="2 4">NCTC13160</strain>
    </source>
</reference>
<name>A0A378YMW7_9BURK</name>
<dbReference type="EMBL" id="CABPSO010000011">
    <property type="protein sequence ID" value="VVE69589.1"/>
    <property type="molecule type" value="Genomic_DNA"/>
</dbReference>
<evidence type="ECO:0000256" key="1">
    <source>
        <dbReference type="SAM" id="MobiDB-lite"/>
    </source>
</evidence>
<dbReference type="Proteomes" id="UP000361468">
    <property type="component" value="Unassembled WGS sequence"/>
</dbReference>
<evidence type="ECO:0000313" key="5">
    <source>
        <dbReference type="Proteomes" id="UP000361468"/>
    </source>
</evidence>
<dbReference type="Proteomes" id="UP000254573">
    <property type="component" value="Unassembled WGS sequence"/>
</dbReference>
<proteinExistence type="predicted"/>
<feature type="compositionally biased region" description="Acidic residues" evidence="1">
    <location>
        <begin position="22"/>
        <end position="32"/>
    </location>
</feature>
<organism evidence="2 4">
    <name type="scientific">Pandoraea pnomenusa</name>
    <dbReference type="NCBI Taxonomy" id="93220"/>
    <lineage>
        <taxon>Bacteria</taxon>
        <taxon>Pseudomonadati</taxon>
        <taxon>Pseudomonadota</taxon>
        <taxon>Betaproteobacteria</taxon>
        <taxon>Burkholderiales</taxon>
        <taxon>Burkholderiaceae</taxon>
        <taxon>Pandoraea</taxon>
    </lineage>
</organism>
<protein>
    <submittedName>
        <fullName evidence="2">Uncharacterized protein</fullName>
    </submittedName>
</protein>
<reference evidence="3 5" key="2">
    <citation type="submission" date="2019-08" db="EMBL/GenBank/DDBJ databases">
        <authorList>
            <person name="Peeters C."/>
        </authorList>
    </citation>
    <scope>NUCLEOTIDE SEQUENCE [LARGE SCALE GENOMIC DNA]</scope>
    <source>
        <strain evidence="3 5">LMG 31119</strain>
    </source>
</reference>
<evidence type="ECO:0000313" key="4">
    <source>
        <dbReference type="Proteomes" id="UP000254573"/>
    </source>
</evidence>
<dbReference type="EMBL" id="UGSG01000001">
    <property type="protein sequence ID" value="SUA77759.1"/>
    <property type="molecule type" value="Genomic_DNA"/>
</dbReference>
<evidence type="ECO:0000313" key="2">
    <source>
        <dbReference type="EMBL" id="SUA77759.1"/>
    </source>
</evidence>
<keyword evidence="5" id="KW-1185">Reference proteome</keyword>
<dbReference type="AlphaFoldDB" id="A0A378YMW7"/>